<dbReference type="GO" id="GO:0015926">
    <property type="term" value="F:glucosidase activity"/>
    <property type="evidence" value="ECO:0007669"/>
    <property type="project" value="InterPro"/>
</dbReference>
<dbReference type="InterPro" id="IPR017853">
    <property type="entry name" value="GH"/>
</dbReference>
<proteinExistence type="inferred from homology"/>
<evidence type="ECO:0000313" key="8">
    <source>
        <dbReference type="Proteomes" id="UP000698924"/>
    </source>
</evidence>
<dbReference type="Pfam" id="PF07745">
    <property type="entry name" value="Glyco_hydro_53"/>
    <property type="match status" value="1"/>
</dbReference>
<dbReference type="PROSITE" id="PS51257">
    <property type="entry name" value="PROKAR_LIPOPROTEIN"/>
    <property type="match status" value="1"/>
</dbReference>
<reference evidence="7 8" key="1">
    <citation type="journal article" date="2021" name="Sci. Rep.">
        <title>The distribution of antibiotic resistance genes in chicken gut microbiota commensals.</title>
        <authorList>
            <person name="Juricova H."/>
            <person name="Matiasovicova J."/>
            <person name="Kubasova T."/>
            <person name="Cejkova D."/>
            <person name="Rychlik I."/>
        </authorList>
    </citation>
    <scope>NUCLEOTIDE SEQUENCE [LARGE SCALE GENOMIC DNA]</scope>
    <source>
        <strain evidence="7 8">An421</strain>
    </source>
</reference>
<dbReference type="RefSeq" id="WP_204973094.1">
    <property type="nucleotide sequence ID" value="NZ_JAAZTS010000031.1"/>
</dbReference>
<protein>
    <recommendedName>
        <fullName evidence="3 6">Arabinogalactan endo-beta-1,4-galactanase</fullName>
        <ecNumber evidence="3 6">3.2.1.89</ecNumber>
    </recommendedName>
</protein>
<evidence type="ECO:0000256" key="6">
    <source>
        <dbReference type="RuleBase" id="RU361192"/>
    </source>
</evidence>
<dbReference type="GO" id="GO:0045490">
    <property type="term" value="P:pectin catabolic process"/>
    <property type="evidence" value="ECO:0007669"/>
    <property type="project" value="TreeGrafter"/>
</dbReference>
<dbReference type="EC" id="3.2.1.89" evidence="3 6"/>
<keyword evidence="4 6" id="KW-0378">Hydrolase</keyword>
<keyword evidence="8" id="KW-1185">Reference proteome</keyword>
<evidence type="ECO:0000313" key="7">
    <source>
        <dbReference type="EMBL" id="MBM6858630.1"/>
    </source>
</evidence>
<dbReference type="GO" id="GO:0031218">
    <property type="term" value="F:arabinogalactan endo-1,4-beta-galactosidase activity"/>
    <property type="evidence" value="ECO:0007669"/>
    <property type="project" value="UniProtKB-EC"/>
</dbReference>
<organism evidence="7 8">
    <name type="scientific">Caecibacteroides pullorum</name>
    <dbReference type="NCBI Taxonomy" id="2725562"/>
    <lineage>
        <taxon>Bacteria</taxon>
        <taxon>Pseudomonadati</taxon>
        <taxon>Bacteroidota</taxon>
        <taxon>Bacteroidia</taxon>
        <taxon>Bacteroidales</taxon>
        <taxon>Bacteroidaceae</taxon>
        <taxon>Caecibacteroides</taxon>
    </lineage>
</organism>
<name>A0AA41DDP9_9BACT</name>
<dbReference type="EMBL" id="JACJMO010000032">
    <property type="protein sequence ID" value="MBM6858630.1"/>
    <property type="molecule type" value="Genomic_DNA"/>
</dbReference>
<dbReference type="InterPro" id="IPR011683">
    <property type="entry name" value="Glyco_hydro_53"/>
</dbReference>
<gene>
    <name evidence="7" type="ORF">H6D15_13650</name>
</gene>
<accession>A0AA41DDP9</accession>
<sequence>MKHLVFLSLFIGTCFLFLSCGTNNSPRENEEENGSGSENLEFALGADISWVTEMESQGHKFYNAAGQERECTALMKECGLNAIRLRVWVDPSKHGGWCDVEDMVVKAVRAKNLGMDVMVDFHYSDFWADPSKQVKPAAWKDMDLGQLKEAIRNHTTEALQALKAKGVTPKWVQVGNEIRPGMLWDEDASLSGASWSGESTIDYDGNRKVSFKENWANLAAFINAGYDAVKSVFPQAVAIVHLDNGFDKSLYTWFFDELKKYGGKWDMIGMSLYPYWCINWDNKDADGNQYTDPNKVITDCIANIKAVSARYGCDVMVVETGMECADDKGNLASDAVLQQGREQLARIIKECRENTDGKCKGVFYWEPECKPSQYRLGAFTSDGKPTVIMNAFKD</sequence>
<comment type="caution">
    <text evidence="7">The sequence shown here is derived from an EMBL/GenBank/DDBJ whole genome shotgun (WGS) entry which is preliminary data.</text>
</comment>
<comment type="similarity">
    <text evidence="2 6">Belongs to the glycosyl hydrolase 53 family.</text>
</comment>
<dbReference type="SUPFAM" id="SSF51445">
    <property type="entry name" value="(Trans)glycosidases"/>
    <property type="match status" value="1"/>
</dbReference>
<evidence type="ECO:0000256" key="4">
    <source>
        <dbReference type="ARBA" id="ARBA00022801"/>
    </source>
</evidence>
<dbReference type="Gene3D" id="3.20.20.80">
    <property type="entry name" value="Glycosidases"/>
    <property type="match status" value="1"/>
</dbReference>
<evidence type="ECO:0000256" key="2">
    <source>
        <dbReference type="ARBA" id="ARBA00010687"/>
    </source>
</evidence>
<dbReference type="AlphaFoldDB" id="A0AA41DDP9"/>
<dbReference type="Proteomes" id="UP000698924">
    <property type="component" value="Unassembled WGS sequence"/>
</dbReference>
<keyword evidence="5 6" id="KW-0326">Glycosidase</keyword>
<evidence type="ECO:0000256" key="1">
    <source>
        <dbReference type="ARBA" id="ARBA00001695"/>
    </source>
</evidence>
<evidence type="ECO:0000256" key="3">
    <source>
        <dbReference type="ARBA" id="ARBA00012556"/>
    </source>
</evidence>
<dbReference type="PANTHER" id="PTHR34983:SF1">
    <property type="entry name" value="ARABINOGALACTAN ENDO-BETA-1,4-GALACTANASE A"/>
    <property type="match status" value="1"/>
</dbReference>
<comment type="catalytic activity">
    <reaction evidence="1 6">
        <text>The enzyme specifically hydrolyzes (1-&gt;4)-beta-D-galactosidic linkages in type I arabinogalactans.</text>
        <dbReference type="EC" id="3.2.1.89"/>
    </reaction>
</comment>
<evidence type="ECO:0000256" key="5">
    <source>
        <dbReference type="ARBA" id="ARBA00023295"/>
    </source>
</evidence>
<dbReference type="PANTHER" id="PTHR34983">
    <property type="entry name" value="ARABINOGALACTAN ENDO-BETA-1,4-GALACTANASE A"/>
    <property type="match status" value="1"/>
</dbReference>